<name>A0A0E9S1Q1_ANGAN</name>
<reference evidence="1" key="2">
    <citation type="journal article" date="2015" name="Fish Shellfish Immunol.">
        <title>Early steps in the European eel (Anguilla anguilla)-Vibrio vulnificus interaction in the gills: Role of the RtxA13 toxin.</title>
        <authorList>
            <person name="Callol A."/>
            <person name="Pajuelo D."/>
            <person name="Ebbesson L."/>
            <person name="Teles M."/>
            <person name="MacKenzie S."/>
            <person name="Amaro C."/>
        </authorList>
    </citation>
    <scope>NUCLEOTIDE SEQUENCE</scope>
</reference>
<proteinExistence type="predicted"/>
<accession>A0A0E9S1Q1</accession>
<reference evidence="1" key="1">
    <citation type="submission" date="2014-11" db="EMBL/GenBank/DDBJ databases">
        <authorList>
            <person name="Amaro Gonzalez C."/>
        </authorList>
    </citation>
    <scope>NUCLEOTIDE SEQUENCE</scope>
</reference>
<sequence>MCRVAEKKAALKRYKISKLMNPPPPTTLLKMHGKL</sequence>
<dbReference type="AlphaFoldDB" id="A0A0E9S1Q1"/>
<dbReference type="EMBL" id="GBXM01073445">
    <property type="protein sequence ID" value="JAH35132.1"/>
    <property type="molecule type" value="Transcribed_RNA"/>
</dbReference>
<evidence type="ECO:0000313" key="1">
    <source>
        <dbReference type="EMBL" id="JAH35132.1"/>
    </source>
</evidence>
<organism evidence="1">
    <name type="scientific">Anguilla anguilla</name>
    <name type="common">European freshwater eel</name>
    <name type="synonym">Muraena anguilla</name>
    <dbReference type="NCBI Taxonomy" id="7936"/>
    <lineage>
        <taxon>Eukaryota</taxon>
        <taxon>Metazoa</taxon>
        <taxon>Chordata</taxon>
        <taxon>Craniata</taxon>
        <taxon>Vertebrata</taxon>
        <taxon>Euteleostomi</taxon>
        <taxon>Actinopterygii</taxon>
        <taxon>Neopterygii</taxon>
        <taxon>Teleostei</taxon>
        <taxon>Anguilliformes</taxon>
        <taxon>Anguillidae</taxon>
        <taxon>Anguilla</taxon>
    </lineage>
</organism>
<protein>
    <submittedName>
        <fullName evidence="1">Uncharacterized protein</fullName>
    </submittedName>
</protein>